<protein>
    <submittedName>
        <fullName evidence="2">Copper chaperone PCu(A)C</fullName>
    </submittedName>
</protein>
<keyword evidence="1" id="KW-0732">Signal</keyword>
<evidence type="ECO:0000313" key="2">
    <source>
        <dbReference type="EMBL" id="RYC33185.1"/>
    </source>
</evidence>
<evidence type="ECO:0000313" key="3">
    <source>
        <dbReference type="Proteomes" id="UP000290759"/>
    </source>
</evidence>
<reference evidence="2 3" key="2">
    <citation type="submission" date="2019-02" db="EMBL/GenBank/DDBJ databases">
        <title>'Lichenibacterium ramalinii' gen. nov. sp. nov., 'Lichenibacterium minor' gen. nov. sp. nov.</title>
        <authorList>
            <person name="Pankratov T."/>
        </authorList>
    </citation>
    <scope>NUCLEOTIDE SEQUENCE [LARGE SCALE GENOMIC DNA]</scope>
    <source>
        <strain evidence="2 3">RmlP026</strain>
    </source>
</reference>
<dbReference type="EMBL" id="QYBB01000003">
    <property type="protein sequence ID" value="RYC33185.1"/>
    <property type="molecule type" value="Genomic_DNA"/>
</dbReference>
<accession>A0A4Q2UEE2</accession>
<organism evidence="2 3">
    <name type="scientific">Lichenibacterium minor</name>
    <dbReference type="NCBI Taxonomy" id="2316528"/>
    <lineage>
        <taxon>Bacteria</taxon>
        <taxon>Pseudomonadati</taxon>
        <taxon>Pseudomonadota</taxon>
        <taxon>Alphaproteobacteria</taxon>
        <taxon>Hyphomicrobiales</taxon>
        <taxon>Lichenihabitantaceae</taxon>
        <taxon>Lichenibacterium</taxon>
    </lineage>
</organism>
<dbReference type="Gene3D" id="2.60.40.1890">
    <property type="entry name" value="PCu(A)C copper chaperone"/>
    <property type="match status" value="1"/>
</dbReference>
<evidence type="ECO:0000256" key="1">
    <source>
        <dbReference type="SAM" id="SignalP"/>
    </source>
</evidence>
<dbReference type="Pfam" id="PF04314">
    <property type="entry name" value="PCuAC"/>
    <property type="match status" value="1"/>
</dbReference>
<feature type="chain" id="PRO_5020429979" evidence="1">
    <location>
        <begin position="24"/>
        <end position="171"/>
    </location>
</feature>
<gene>
    <name evidence="2" type="ORF">D3273_04785</name>
</gene>
<reference evidence="2 3" key="1">
    <citation type="submission" date="2018-12" db="EMBL/GenBank/DDBJ databases">
        <authorList>
            <person name="Grouzdev D.S."/>
            <person name="Krutkina M.S."/>
        </authorList>
    </citation>
    <scope>NUCLEOTIDE SEQUENCE [LARGE SCALE GENOMIC DNA]</scope>
    <source>
        <strain evidence="2 3">RmlP026</strain>
    </source>
</reference>
<keyword evidence="3" id="KW-1185">Reference proteome</keyword>
<dbReference type="RefSeq" id="WP_129224027.1">
    <property type="nucleotide sequence ID" value="NZ_QYBB01000003.1"/>
</dbReference>
<sequence length="171" mass="17254">MRTTPAFTAALVALLAAAAPAAAEPAFQAGAITVVQPWSRATPGGATVAAGYLTIDNAGAVPDRLVSATAEVADRASPHSMAMTDGVMRMRPLSGGIVVPAHGAVALTPNGDHLMLEGLKRPLKVGERFTGTLVFERAGPVAISFAVESIGARGPGGARAPGSMPMDMPMK</sequence>
<proteinExistence type="predicted"/>
<comment type="caution">
    <text evidence="2">The sequence shown here is derived from an EMBL/GenBank/DDBJ whole genome shotgun (WGS) entry which is preliminary data.</text>
</comment>
<dbReference type="AlphaFoldDB" id="A0A4Q2UEE2"/>
<name>A0A4Q2UEE2_9HYPH</name>
<dbReference type="Proteomes" id="UP000290759">
    <property type="component" value="Unassembled WGS sequence"/>
</dbReference>
<dbReference type="SUPFAM" id="SSF110087">
    <property type="entry name" value="DR1885-like metal-binding protein"/>
    <property type="match status" value="1"/>
</dbReference>
<dbReference type="InterPro" id="IPR036182">
    <property type="entry name" value="PCuAC_sf"/>
</dbReference>
<dbReference type="OrthoDB" id="9796962at2"/>
<feature type="signal peptide" evidence="1">
    <location>
        <begin position="1"/>
        <end position="23"/>
    </location>
</feature>
<dbReference type="InterPro" id="IPR007410">
    <property type="entry name" value="LpqE-like"/>
</dbReference>
<dbReference type="PANTHER" id="PTHR36302">
    <property type="entry name" value="BLR7088 PROTEIN"/>
    <property type="match status" value="1"/>
</dbReference>
<dbReference type="InterPro" id="IPR058248">
    <property type="entry name" value="Lxx211020-like"/>
</dbReference>
<dbReference type="PANTHER" id="PTHR36302:SF1">
    <property type="entry name" value="COPPER CHAPERONE PCU(A)C"/>
    <property type="match status" value="1"/>
</dbReference>